<gene>
    <name evidence="1" type="ORF">P5673_010976</name>
</gene>
<comment type="caution">
    <text evidence="1">The sequence shown here is derived from an EMBL/GenBank/DDBJ whole genome shotgun (WGS) entry which is preliminary data.</text>
</comment>
<sequence>MYFNMKEIFIIALLAGFYAKLSATKRGLAYASLPKELSGRIILIKLNDGRSQSLDFELDAHFDLDINLGYLRLSGFHASYKFYLDFNKTKWYLVLDNSCLMGSNGVPSLADIQVGPGFYELHEVAQPGKLGSDGAIVEMYSANFEGEYVLLTMETIGEKKIPVTVAVKASEDTLIASFLDLKTSVTPVVWSIPQNCQEMTSSGGGGLPPGMLHAARLHQVMRKGFPWTGGLTNKRGFPWTGGLTNKRGFPWTGGLTNKRGFPWTGGLTHKRGKKIRNLAEFNVNDQQNEESE</sequence>
<proteinExistence type="predicted"/>
<dbReference type="Proteomes" id="UP001249851">
    <property type="component" value="Unassembled WGS sequence"/>
</dbReference>
<keyword evidence="2" id="KW-1185">Reference proteome</keyword>
<dbReference type="AlphaFoldDB" id="A0AAD9V8D1"/>
<dbReference type="EMBL" id="JARQWQ010000020">
    <property type="protein sequence ID" value="KAK2565068.1"/>
    <property type="molecule type" value="Genomic_DNA"/>
</dbReference>
<accession>A0AAD9V8D1</accession>
<evidence type="ECO:0000313" key="1">
    <source>
        <dbReference type="EMBL" id="KAK2565068.1"/>
    </source>
</evidence>
<name>A0AAD9V8D1_ACRCE</name>
<protein>
    <submittedName>
        <fullName evidence="1">Uncharacterized protein</fullName>
    </submittedName>
</protein>
<reference evidence="1" key="2">
    <citation type="journal article" date="2023" name="Science">
        <title>Genomic signatures of disease resistance in endangered staghorn corals.</title>
        <authorList>
            <person name="Vollmer S.V."/>
            <person name="Selwyn J.D."/>
            <person name="Despard B.A."/>
            <person name="Roesel C.L."/>
        </authorList>
    </citation>
    <scope>NUCLEOTIDE SEQUENCE</scope>
    <source>
        <strain evidence="1">K2</strain>
    </source>
</reference>
<evidence type="ECO:0000313" key="2">
    <source>
        <dbReference type="Proteomes" id="UP001249851"/>
    </source>
</evidence>
<organism evidence="1 2">
    <name type="scientific">Acropora cervicornis</name>
    <name type="common">Staghorn coral</name>
    <dbReference type="NCBI Taxonomy" id="6130"/>
    <lineage>
        <taxon>Eukaryota</taxon>
        <taxon>Metazoa</taxon>
        <taxon>Cnidaria</taxon>
        <taxon>Anthozoa</taxon>
        <taxon>Hexacorallia</taxon>
        <taxon>Scleractinia</taxon>
        <taxon>Astrocoeniina</taxon>
        <taxon>Acroporidae</taxon>
        <taxon>Acropora</taxon>
    </lineage>
</organism>
<reference evidence="1" key="1">
    <citation type="journal article" date="2023" name="G3 (Bethesda)">
        <title>Whole genome assembly and annotation of the endangered Caribbean coral Acropora cervicornis.</title>
        <authorList>
            <person name="Selwyn J.D."/>
            <person name="Vollmer S.V."/>
        </authorList>
    </citation>
    <scope>NUCLEOTIDE SEQUENCE</scope>
    <source>
        <strain evidence="1">K2</strain>
    </source>
</reference>